<organism evidence="4">
    <name type="scientific">Schistocephalus solidus</name>
    <name type="common">Tapeworm</name>
    <dbReference type="NCBI Taxonomy" id="70667"/>
    <lineage>
        <taxon>Eukaryota</taxon>
        <taxon>Metazoa</taxon>
        <taxon>Spiralia</taxon>
        <taxon>Lophotrochozoa</taxon>
        <taxon>Platyhelminthes</taxon>
        <taxon>Cestoda</taxon>
        <taxon>Eucestoda</taxon>
        <taxon>Diphyllobothriidea</taxon>
        <taxon>Diphyllobothriidae</taxon>
        <taxon>Schistocephalus</taxon>
    </lineage>
</organism>
<dbReference type="Proteomes" id="UP000275846">
    <property type="component" value="Unassembled WGS sequence"/>
</dbReference>
<sequence>MESKTFWKCVERTNWPDFLDVPTYILDCTGILLNTLALVLVCKKHCGPRVSLVLLRGMITCYLLTATVNFLHNIYPYRMGTESYHFN</sequence>
<accession>A0A183TCP4</accession>
<name>A0A183TCP4_SCHSO</name>
<evidence type="ECO:0000313" key="4">
    <source>
        <dbReference type="WBParaSite" id="SSLN_0001478201-mRNA-1"/>
    </source>
</evidence>
<evidence type="ECO:0000256" key="1">
    <source>
        <dbReference type="SAM" id="Phobius"/>
    </source>
</evidence>
<feature type="transmembrane region" description="Helical" evidence="1">
    <location>
        <begin position="53"/>
        <end position="75"/>
    </location>
</feature>
<dbReference type="STRING" id="70667.A0A183TCP4"/>
<evidence type="ECO:0000313" key="3">
    <source>
        <dbReference type="Proteomes" id="UP000275846"/>
    </source>
</evidence>
<proteinExistence type="predicted"/>
<dbReference type="AlphaFoldDB" id="A0A183TCP4"/>
<protein>
    <submittedName>
        <fullName evidence="4">Post-GPI attachment to proteins factor 3</fullName>
    </submittedName>
</protein>
<keyword evidence="1" id="KW-0812">Transmembrane</keyword>
<keyword evidence="1" id="KW-0472">Membrane</keyword>
<keyword evidence="3" id="KW-1185">Reference proteome</keyword>
<reference evidence="4" key="1">
    <citation type="submission" date="2016-06" db="UniProtKB">
        <authorList>
            <consortium name="WormBaseParasite"/>
        </authorList>
    </citation>
    <scope>IDENTIFICATION</scope>
</reference>
<feature type="transmembrane region" description="Helical" evidence="1">
    <location>
        <begin position="21"/>
        <end position="41"/>
    </location>
</feature>
<evidence type="ECO:0000313" key="2">
    <source>
        <dbReference type="EMBL" id="VDM00628.1"/>
    </source>
</evidence>
<keyword evidence="1" id="KW-1133">Transmembrane helix</keyword>
<dbReference type="OrthoDB" id="10357703at2759"/>
<dbReference type="EMBL" id="UYSU01038778">
    <property type="protein sequence ID" value="VDM00628.1"/>
    <property type="molecule type" value="Genomic_DNA"/>
</dbReference>
<gene>
    <name evidence="2" type="ORF">SSLN_LOCUS14242</name>
</gene>
<reference evidence="2 3" key="2">
    <citation type="submission" date="2018-11" db="EMBL/GenBank/DDBJ databases">
        <authorList>
            <consortium name="Pathogen Informatics"/>
        </authorList>
    </citation>
    <scope>NUCLEOTIDE SEQUENCE [LARGE SCALE GENOMIC DNA]</scope>
    <source>
        <strain evidence="2 3">NST_G2</strain>
    </source>
</reference>
<dbReference type="WBParaSite" id="SSLN_0001478201-mRNA-1">
    <property type="protein sequence ID" value="SSLN_0001478201-mRNA-1"/>
    <property type="gene ID" value="SSLN_0001478201"/>
</dbReference>